<evidence type="ECO:0000313" key="2">
    <source>
        <dbReference type="Proteomes" id="UP000273001"/>
    </source>
</evidence>
<gene>
    <name evidence="1" type="ORF">D5R93_05745</name>
</gene>
<dbReference type="InterPro" id="IPR053738">
    <property type="entry name" value="Lambda_capsid_assembly"/>
</dbReference>
<protein>
    <submittedName>
        <fullName evidence="1">Major capsid protein E</fullName>
    </submittedName>
</protein>
<evidence type="ECO:0000313" key="1">
    <source>
        <dbReference type="EMBL" id="AYD89675.1"/>
    </source>
</evidence>
<name>A0ABN5PSA7_9ACTO</name>
<dbReference type="RefSeq" id="WP_120204287.1">
    <property type="nucleotide sequence ID" value="NZ_CP032514.1"/>
</dbReference>
<dbReference type="Proteomes" id="UP000273001">
    <property type="component" value="Chromosome"/>
</dbReference>
<accession>A0ABN5PSA7</accession>
<proteinExistence type="predicted"/>
<dbReference type="Gene3D" id="3.90.1690.10">
    <property type="entry name" value="phage-related protein like domain"/>
    <property type="match status" value="1"/>
</dbReference>
<dbReference type="EMBL" id="CP032514">
    <property type="protein sequence ID" value="AYD89675.1"/>
    <property type="molecule type" value="Genomic_DNA"/>
</dbReference>
<reference evidence="1 2" key="1">
    <citation type="submission" date="2018-09" db="EMBL/GenBank/DDBJ databases">
        <authorList>
            <person name="Li J."/>
        </authorList>
    </citation>
    <scope>NUCLEOTIDE SEQUENCE [LARGE SCALE GENOMIC DNA]</scope>
    <source>
        <strain evidence="1 2">2129</strain>
    </source>
</reference>
<organism evidence="1 2">
    <name type="scientific">Actinomyces lilanjuaniae</name>
    <dbReference type="NCBI Taxonomy" id="2321394"/>
    <lineage>
        <taxon>Bacteria</taxon>
        <taxon>Bacillati</taxon>
        <taxon>Actinomycetota</taxon>
        <taxon>Actinomycetes</taxon>
        <taxon>Actinomycetales</taxon>
        <taxon>Actinomycetaceae</taxon>
        <taxon>Actinomyces</taxon>
    </lineage>
</organism>
<sequence>MLWTDLIEPAELTGFVREAFEERERAKGLLASFLPNTQVADIVVRFARGEAGLVDEASYRAYDAEPEVLSAGAAGRVVIELPAIGSVKPVSEYLQLRSRGASDDALRNVVLKEALRSVQGVSDRTERMRGTVLATGRATIDQANFATEDDFGRDPSMSVTAATVWTDPDAKVLDDLIAWADAYGDLNGERPGAMVVSSRIARAIRSASEFQVRLVDGATRAASMEQVNQVLDSEGLPPLTVYDRRTQRAGQTLRVLPEDTLLLLPPPVSPDAASVGATPLGATFWGQTLAASEPSMGISDDQQPGIVASLDRATRTPRTVSVDVDAIALPVLANANLAMAAKVL</sequence>
<keyword evidence="2" id="KW-1185">Reference proteome</keyword>